<dbReference type="EC" id="3.2.1.23" evidence="3"/>
<organism evidence="10 11">
    <name type="scientific">Plectosphaerella plurivora</name>
    <dbReference type="NCBI Taxonomy" id="936078"/>
    <lineage>
        <taxon>Eukaryota</taxon>
        <taxon>Fungi</taxon>
        <taxon>Dikarya</taxon>
        <taxon>Ascomycota</taxon>
        <taxon>Pezizomycotina</taxon>
        <taxon>Sordariomycetes</taxon>
        <taxon>Hypocreomycetidae</taxon>
        <taxon>Glomerellales</taxon>
        <taxon>Plectosphaerellaceae</taxon>
        <taxon>Plectosphaerella</taxon>
    </lineage>
</organism>
<dbReference type="SMART" id="SM01029">
    <property type="entry name" value="BetaGal_dom2"/>
    <property type="match status" value="1"/>
</dbReference>
<gene>
    <name evidence="10" type="ORF">F5X68DRAFT_247966</name>
</gene>
<dbReference type="InterPro" id="IPR017853">
    <property type="entry name" value="GH"/>
</dbReference>
<dbReference type="InterPro" id="IPR018954">
    <property type="entry name" value="Betagal_dom2"/>
</dbReference>
<dbReference type="Pfam" id="PF13363">
    <property type="entry name" value="BetaGal_dom3"/>
    <property type="match status" value="1"/>
</dbReference>
<evidence type="ECO:0000256" key="5">
    <source>
        <dbReference type="ARBA" id="ARBA00022801"/>
    </source>
</evidence>
<evidence type="ECO:0000256" key="4">
    <source>
        <dbReference type="ARBA" id="ARBA00022729"/>
    </source>
</evidence>
<dbReference type="PRINTS" id="PR00742">
    <property type="entry name" value="GLHYDRLASE35"/>
</dbReference>
<dbReference type="Pfam" id="PF13364">
    <property type="entry name" value="BetaGal_ABD2"/>
    <property type="match status" value="2"/>
</dbReference>
<dbReference type="InterPro" id="IPR025300">
    <property type="entry name" value="BetaGal_jelly_roll_dom"/>
</dbReference>
<dbReference type="SUPFAM" id="SSF49785">
    <property type="entry name" value="Galactose-binding domain-like"/>
    <property type="match status" value="2"/>
</dbReference>
<evidence type="ECO:0000256" key="2">
    <source>
        <dbReference type="ARBA" id="ARBA00009809"/>
    </source>
</evidence>
<dbReference type="GO" id="GO:0004565">
    <property type="term" value="F:beta-galactosidase activity"/>
    <property type="evidence" value="ECO:0007669"/>
    <property type="project" value="UniProtKB-EC"/>
</dbReference>
<reference evidence="10" key="1">
    <citation type="journal article" date="2021" name="Nat. Commun.">
        <title>Genetic determinants of endophytism in the Arabidopsis root mycobiome.</title>
        <authorList>
            <person name="Mesny F."/>
            <person name="Miyauchi S."/>
            <person name="Thiergart T."/>
            <person name="Pickel B."/>
            <person name="Atanasova L."/>
            <person name="Karlsson M."/>
            <person name="Huettel B."/>
            <person name="Barry K.W."/>
            <person name="Haridas S."/>
            <person name="Chen C."/>
            <person name="Bauer D."/>
            <person name="Andreopoulos W."/>
            <person name="Pangilinan J."/>
            <person name="LaButti K."/>
            <person name="Riley R."/>
            <person name="Lipzen A."/>
            <person name="Clum A."/>
            <person name="Drula E."/>
            <person name="Henrissat B."/>
            <person name="Kohler A."/>
            <person name="Grigoriev I.V."/>
            <person name="Martin F.M."/>
            <person name="Hacquard S."/>
        </authorList>
    </citation>
    <scope>NUCLEOTIDE SEQUENCE</scope>
    <source>
        <strain evidence="10">MPI-SDFR-AT-0117</strain>
    </source>
</reference>
<dbReference type="Gene3D" id="2.102.20.10">
    <property type="entry name" value="Beta-galactosidase, domain 2"/>
    <property type="match status" value="1"/>
</dbReference>
<dbReference type="Proteomes" id="UP000770015">
    <property type="component" value="Unassembled WGS sequence"/>
</dbReference>
<dbReference type="Gene3D" id="2.60.390.10">
    <property type="entry name" value="Beta-galactosidase, domain 3"/>
    <property type="match status" value="1"/>
</dbReference>
<dbReference type="Gene3D" id="3.20.20.80">
    <property type="entry name" value="Glycosidases"/>
    <property type="match status" value="1"/>
</dbReference>
<evidence type="ECO:0000256" key="7">
    <source>
        <dbReference type="ARBA" id="ARBA00023295"/>
    </source>
</evidence>
<dbReference type="InterPro" id="IPR031330">
    <property type="entry name" value="Gly_Hdrlase_35_cat"/>
</dbReference>
<evidence type="ECO:0000256" key="6">
    <source>
        <dbReference type="ARBA" id="ARBA00023180"/>
    </source>
</evidence>
<evidence type="ECO:0000256" key="8">
    <source>
        <dbReference type="RuleBase" id="RU003679"/>
    </source>
</evidence>
<comment type="similarity">
    <text evidence="2 8">Belongs to the glycosyl hydrolase 35 family.</text>
</comment>
<keyword evidence="11" id="KW-1185">Reference proteome</keyword>
<dbReference type="Pfam" id="PF01301">
    <property type="entry name" value="Glyco_hydro_35"/>
    <property type="match status" value="1"/>
</dbReference>
<dbReference type="InterPro" id="IPR037110">
    <property type="entry name" value="Betagal_dom2_sf"/>
</dbReference>
<keyword evidence="7" id="KW-0326">Glycosidase</keyword>
<evidence type="ECO:0000256" key="1">
    <source>
        <dbReference type="ARBA" id="ARBA00001412"/>
    </source>
</evidence>
<comment type="catalytic activity">
    <reaction evidence="1">
        <text>Hydrolysis of terminal non-reducing beta-D-galactose residues in beta-D-galactosides.</text>
        <dbReference type="EC" id="3.2.1.23"/>
    </reaction>
</comment>
<dbReference type="SUPFAM" id="SSF51445">
    <property type="entry name" value="(Trans)glycosidases"/>
    <property type="match status" value="1"/>
</dbReference>
<accession>A0A9P8VJ08</accession>
<protein>
    <recommendedName>
        <fullName evidence="3">beta-galactosidase</fullName>
        <ecNumber evidence="3">3.2.1.23</ecNumber>
    </recommendedName>
</protein>
<dbReference type="SUPFAM" id="SSF51011">
    <property type="entry name" value="Glycosyl hydrolase domain"/>
    <property type="match status" value="1"/>
</dbReference>
<dbReference type="PANTHER" id="PTHR23421">
    <property type="entry name" value="BETA-GALACTOSIDASE RELATED"/>
    <property type="match status" value="1"/>
</dbReference>
<keyword evidence="6" id="KW-0325">Glycoprotein</keyword>
<dbReference type="InterPro" id="IPR036833">
    <property type="entry name" value="BetaGal_dom3_sf"/>
</dbReference>
<evidence type="ECO:0000313" key="11">
    <source>
        <dbReference type="Proteomes" id="UP000770015"/>
    </source>
</evidence>
<dbReference type="Pfam" id="PF10435">
    <property type="entry name" value="BetaGal_dom2"/>
    <property type="match status" value="1"/>
</dbReference>
<evidence type="ECO:0000259" key="9">
    <source>
        <dbReference type="SMART" id="SM01029"/>
    </source>
</evidence>
<proteinExistence type="inferred from homology"/>
<feature type="non-terminal residue" evidence="10">
    <location>
        <position position="1"/>
    </location>
</feature>
<dbReference type="GO" id="GO:0005975">
    <property type="term" value="P:carbohydrate metabolic process"/>
    <property type="evidence" value="ECO:0007669"/>
    <property type="project" value="InterPro"/>
</dbReference>
<evidence type="ECO:0000313" key="10">
    <source>
        <dbReference type="EMBL" id="KAH6693602.1"/>
    </source>
</evidence>
<dbReference type="AlphaFoldDB" id="A0A9P8VJ08"/>
<keyword evidence="5 10" id="KW-0378">Hydrolase</keyword>
<comment type="caution">
    <text evidence="10">The sequence shown here is derived from an EMBL/GenBank/DDBJ whole genome shotgun (WGS) entry which is preliminary data.</text>
</comment>
<dbReference type="Gene3D" id="2.60.120.260">
    <property type="entry name" value="Galactose-binding domain-like"/>
    <property type="match status" value="2"/>
</dbReference>
<dbReference type="InterPro" id="IPR008979">
    <property type="entry name" value="Galactose-bd-like_sf"/>
</dbReference>
<dbReference type="InterPro" id="IPR001944">
    <property type="entry name" value="Glycoside_Hdrlase_35"/>
</dbReference>
<keyword evidence="4" id="KW-0732">Signal</keyword>
<feature type="non-terminal residue" evidence="10">
    <location>
        <position position="1013"/>
    </location>
</feature>
<dbReference type="EMBL" id="JAGSXJ010000003">
    <property type="protein sequence ID" value="KAH6693602.1"/>
    <property type="molecule type" value="Genomic_DNA"/>
</dbReference>
<feature type="domain" description="Beta-galactosidase" evidence="9">
    <location>
        <begin position="389"/>
        <end position="570"/>
    </location>
</feature>
<dbReference type="SUPFAM" id="SSF117100">
    <property type="entry name" value="Beta-galactosidase LacA, domain 3"/>
    <property type="match status" value="1"/>
</dbReference>
<evidence type="ECO:0000256" key="3">
    <source>
        <dbReference type="ARBA" id="ARBA00012756"/>
    </source>
</evidence>
<sequence>LLAATGLVAGQGNNTEPLQDNGLTNLVQWDSHSYVINGERLILFSGEFHYWRMPVIEIWRDLLEKMKAAGFNSFSIYAHWGYHEPAPGVLDFESGARNFTSIMTLAKELGLYLLIRPGPYVNAETNAGGFPLWLTTGEYGTLRNDDPRYTAAWTPFWSEISRLIAPHLVTNGGNVAMFQLENELGGQFTNDDARTINKPIANYMQLLQDGARDAGIDTVTFHNAPNLRTFSWSHDFEPNALGNVDTVGVDSYPSCWSCNLSECTRFNGNYRPYLTIDYVPYFEKQAPTQPRFLPEFQGGSYNPWGGPEGGCPTDIGPDFANLFYRDLVGQQSSAISLYMMYGGTNWGWLACPVVATSYDYSSPISENRHIGDKYSETKLLPLFLRVAQDLTKTERVESSTRRSTNPAILVNVLVNVDNDAGFYVVRHADSPSGTRETFQIDVDTSAGQLRIPQHGGQITLNGHQAKIITTDFTFGSKSLLYSTAEVLSYTVFGDTEVLVLWLPEGETGEVTVKDSSSIEQTGDDQLGQFKVTKGENDVTVTYTQEAGIFTAVLEDGSTIIFADRKAAYRFWVPTLSNAPHAPVNETVFVHGPYLVRHAAWDQATRTLELEGDLEKATELTVFAPASLCTLKWNGEKVKIDSRDGNKFTASLEGPQAFELPSLGSWRYTDSLPEISPDYKPTDAVWVVANRTNTTNSVIPDLKNPVLYVDEYAIHYGNHIFRATFPTAEEPQTGVHLNLTGGLAFGYSAWLNNDYLGSYLGLSYEGAWGQDFSFDNASLSTDGENVLTIVMDNSGHDLREAALAPRGITNATLLGPDSDAYTFSEWKIAGTAGGGQGFIDPVRGPLNEGGLYAERIGAILPGFDDKDWTAHAAEATTLDNPAAGVRAYRTTVDLDVPANLDVSISFKLTAPGYKGLAPSKEGYSNQVRALLFVNGYQFGRFNPYIGNQVSFPVPPGILDYHGQNTIAVTIWSQSADGGEVKVEWELDYVHTTSFDLGFDSEYLRPGWTEDRLQY</sequence>
<dbReference type="FunFam" id="3.20.20.80:FF:000040">
    <property type="entry name" value="Beta-galactosidase A"/>
    <property type="match status" value="1"/>
</dbReference>
<dbReference type="InterPro" id="IPR025972">
    <property type="entry name" value="BetaGal_dom3"/>
</dbReference>
<dbReference type="OrthoDB" id="1657402at2759"/>
<name>A0A9P8VJ08_9PEZI</name>